<gene>
    <name evidence="2" type="ORF">Godav_005839</name>
</gene>
<dbReference type="AlphaFoldDB" id="A0A7J8S1S3"/>
<organism evidence="2 3">
    <name type="scientific">Gossypium davidsonii</name>
    <name type="common">Davidson's cotton</name>
    <name type="synonym">Gossypium klotzschianum subsp. davidsonii</name>
    <dbReference type="NCBI Taxonomy" id="34287"/>
    <lineage>
        <taxon>Eukaryota</taxon>
        <taxon>Viridiplantae</taxon>
        <taxon>Streptophyta</taxon>
        <taxon>Embryophyta</taxon>
        <taxon>Tracheophyta</taxon>
        <taxon>Spermatophyta</taxon>
        <taxon>Magnoliopsida</taxon>
        <taxon>eudicotyledons</taxon>
        <taxon>Gunneridae</taxon>
        <taxon>Pentapetalae</taxon>
        <taxon>rosids</taxon>
        <taxon>malvids</taxon>
        <taxon>Malvales</taxon>
        <taxon>Malvaceae</taxon>
        <taxon>Malvoideae</taxon>
        <taxon>Gossypium</taxon>
    </lineage>
</organism>
<dbReference type="Proteomes" id="UP000593561">
    <property type="component" value="Unassembled WGS sequence"/>
</dbReference>
<name>A0A7J8S1S3_GOSDV</name>
<dbReference type="PANTHER" id="PTHR31286:SF153">
    <property type="entry name" value="DUF4283 DOMAIN PROTEIN"/>
    <property type="match status" value="1"/>
</dbReference>
<dbReference type="PANTHER" id="PTHR31286">
    <property type="entry name" value="GLYCINE-RICH CELL WALL STRUCTURAL PROTEIN 1.8-LIKE"/>
    <property type="match status" value="1"/>
</dbReference>
<sequence>METEFARLMFNEEEEAVLQIQVEPNTEKGGGGFSTGVQIWDLGEKRFLFQFFHVMDLERVLKGSPWTFNNHLLVLYKLQWREDLLKVPLILTPFWVQIHDVPIDFFSENLAMQLGNFIRNFMDWDLSLWVQSRRALAMNSAWLREEGEGELSGNREGSGVPGNNLWDLGKKVGYSKAIDPILGFNLEWRSSSLCHWRENSLAGQAQTAMDHDLEDGVLIKEEGKKRARGRLKN</sequence>
<evidence type="ECO:0000259" key="1">
    <source>
        <dbReference type="Pfam" id="PF14111"/>
    </source>
</evidence>
<evidence type="ECO:0000313" key="3">
    <source>
        <dbReference type="Proteomes" id="UP000593561"/>
    </source>
</evidence>
<dbReference type="EMBL" id="JABFAC010000008">
    <property type="protein sequence ID" value="MBA0620068.1"/>
    <property type="molecule type" value="Genomic_DNA"/>
</dbReference>
<accession>A0A7J8S1S3</accession>
<dbReference type="InterPro" id="IPR025558">
    <property type="entry name" value="DUF4283"/>
</dbReference>
<keyword evidence="3" id="KW-1185">Reference proteome</keyword>
<protein>
    <recommendedName>
        <fullName evidence="1">DUF4283 domain-containing protein</fullName>
    </recommendedName>
</protein>
<proteinExistence type="predicted"/>
<comment type="caution">
    <text evidence="2">The sequence shown here is derived from an EMBL/GenBank/DDBJ whole genome shotgun (WGS) entry which is preliminary data.</text>
</comment>
<dbReference type="Pfam" id="PF14111">
    <property type="entry name" value="DUF4283"/>
    <property type="match status" value="1"/>
</dbReference>
<dbReference type="InterPro" id="IPR040256">
    <property type="entry name" value="At4g02000-like"/>
</dbReference>
<evidence type="ECO:0000313" key="2">
    <source>
        <dbReference type="EMBL" id="MBA0620068.1"/>
    </source>
</evidence>
<feature type="domain" description="DUF4283" evidence="1">
    <location>
        <begin position="33"/>
        <end position="79"/>
    </location>
</feature>
<reference evidence="2 3" key="1">
    <citation type="journal article" date="2019" name="Genome Biol. Evol.">
        <title>Insights into the evolution of the New World diploid cottons (Gossypium, subgenus Houzingenia) based on genome sequencing.</title>
        <authorList>
            <person name="Grover C.E."/>
            <person name="Arick M.A. 2nd"/>
            <person name="Thrash A."/>
            <person name="Conover J.L."/>
            <person name="Sanders W.S."/>
            <person name="Peterson D.G."/>
            <person name="Frelichowski J.E."/>
            <person name="Scheffler J.A."/>
            <person name="Scheffler B.E."/>
            <person name="Wendel J.F."/>
        </authorList>
    </citation>
    <scope>NUCLEOTIDE SEQUENCE [LARGE SCALE GENOMIC DNA]</scope>
    <source>
        <strain evidence="2">27</strain>
        <tissue evidence="2">Leaf</tissue>
    </source>
</reference>